<dbReference type="InterPro" id="IPR004839">
    <property type="entry name" value="Aminotransferase_I/II_large"/>
</dbReference>
<dbReference type="PANTHER" id="PTHR46577">
    <property type="entry name" value="HTH-TYPE TRANSCRIPTIONAL REGULATORY PROTEIN GABR"/>
    <property type="match status" value="1"/>
</dbReference>
<dbReference type="InterPro" id="IPR051446">
    <property type="entry name" value="HTH_trans_reg/aminotransferase"/>
</dbReference>
<dbReference type="GO" id="GO:0003700">
    <property type="term" value="F:DNA-binding transcription factor activity"/>
    <property type="evidence" value="ECO:0007669"/>
    <property type="project" value="InterPro"/>
</dbReference>
<dbReference type="Pfam" id="PF00392">
    <property type="entry name" value="GntR"/>
    <property type="match status" value="1"/>
</dbReference>
<dbReference type="InterPro" id="IPR036390">
    <property type="entry name" value="WH_DNA-bd_sf"/>
</dbReference>
<organism evidence="7">
    <name type="scientific">Serratia fonticola</name>
    <dbReference type="NCBI Taxonomy" id="47917"/>
    <lineage>
        <taxon>Bacteria</taxon>
        <taxon>Pseudomonadati</taxon>
        <taxon>Pseudomonadota</taxon>
        <taxon>Gammaproteobacteria</taxon>
        <taxon>Enterobacterales</taxon>
        <taxon>Yersiniaceae</taxon>
        <taxon>Serratia</taxon>
    </lineage>
</organism>
<dbReference type="CDD" id="cd07377">
    <property type="entry name" value="WHTH_GntR"/>
    <property type="match status" value="1"/>
</dbReference>
<evidence type="ECO:0000256" key="2">
    <source>
        <dbReference type="ARBA" id="ARBA00022898"/>
    </source>
</evidence>
<dbReference type="EMBL" id="VISQ01000001">
    <property type="protein sequence ID" value="TVZ70279.1"/>
    <property type="molecule type" value="Genomic_DNA"/>
</dbReference>
<dbReference type="InterPro" id="IPR036388">
    <property type="entry name" value="WH-like_DNA-bd_sf"/>
</dbReference>
<keyword evidence="5" id="KW-0804">Transcription</keyword>
<keyword evidence="3" id="KW-0805">Transcription regulation</keyword>
<dbReference type="Gene3D" id="3.40.640.10">
    <property type="entry name" value="Type I PLP-dependent aspartate aminotransferase-like (Major domain)"/>
    <property type="match status" value="1"/>
</dbReference>
<dbReference type="PANTHER" id="PTHR46577:SF2">
    <property type="entry name" value="TRANSCRIPTIONAL REGULATORY PROTEIN"/>
    <property type="match status" value="1"/>
</dbReference>
<feature type="domain" description="HTH gntR-type" evidence="6">
    <location>
        <begin position="12"/>
        <end position="80"/>
    </location>
</feature>
<protein>
    <submittedName>
        <fullName evidence="7">DNA-binding transcriptional MocR family regulator</fullName>
    </submittedName>
</protein>
<accession>A0A542BUH0</accession>
<evidence type="ECO:0000256" key="1">
    <source>
        <dbReference type="ARBA" id="ARBA00005384"/>
    </source>
</evidence>
<dbReference type="OrthoDB" id="9802328at2"/>
<dbReference type="SUPFAM" id="SSF46785">
    <property type="entry name" value="Winged helix' DNA-binding domain"/>
    <property type="match status" value="1"/>
</dbReference>
<dbReference type="PROSITE" id="PS50949">
    <property type="entry name" value="HTH_GNTR"/>
    <property type="match status" value="1"/>
</dbReference>
<dbReference type="InterPro" id="IPR000524">
    <property type="entry name" value="Tscrpt_reg_HTH_GntR"/>
</dbReference>
<dbReference type="GO" id="GO:0030170">
    <property type="term" value="F:pyridoxal phosphate binding"/>
    <property type="evidence" value="ECO:0007669"/>
    <property type="project" value="InterPro"/>
</dbReference>
<reference evidence="7" key="2">
    <citation type="submission" date="2019-08" db="EMBL/GenBank/DDBJ databases">
        <title>Investigation of anaerobic lignin degradation for improved lignocellulosic biofuels.</title>
        <authorList>
            <person name="Deangelis K.PhD."/>
        </authorList>
    </citation>
    <scope>NUCLEOTIDE SEQUENCE [LARGE SCALE GENOMIC DNA]</scope>
    <source>
        <strain evidence="7">128R</strain>
    </source>
</reference>
<dbReference type="InterPro" id="IPR015421">
    <property type="entry name" value="PyrdxlP-dep_Trfase_major"/>
</dbReference>
<gene>
    <name evidence="7" type="ORF">FHU10_2845</name>
</gene>
<dbReference type="AlphaFoldDB" id="A0A542BUH0"/>
<dbReference type="Gene3D" id="3.90.1150.10">
    <property type="entry name" value="Aspartate Aminotransferase, domain 1"/>
    <property type="match status" value="1"/>
</dbReference>
<proteinExistence type="inferred from homology"/>
<comment type="caution">
    <text evidence="7">The sequence shown here is derived from an EMBL/GenBank/DDBJ whole genome shotgun (WGS) entry which is preliminary data.</text>
</comment>
<sequence length="480" mass="53516">MLNKKDAKPSQPYIYMIIANKIVESIELGAYSTGKRLPSVREIASQFSTSTTTALKALRYLEDKSYVVARPKSGFFVNMQNNSLLESIQCNTLPQPYQLPPLDEQTELYLSMVGDTCRIRLDLANGDESLYPVRKVGLMMRQLSYRQPEILGSIVKGTGYRGLKEQIAIRALGYGCHLNVDDIIITNGCIEAMSLSLRAILSPGDCVAVDSPSYFVLLQMLRSLAISVVEVPTDHNGYVDLNIISQIFKNKTVKAYVALANVNNPTGRILPDDYKREIAHLADENNIIIIEDDIFGDTAFTKQRPRPMRAFSSNVILCSGFSKTISPGLRIGWVNSLKWRKNIASLKYTSSLGTSQLPQIAIAEILKNGGYEAHLRRLRRELLIQITLLRQTILEFFPVGTSVSLPEGGYVVWVELPKGYISTRDLFIEARKNSIGIAPGYIFAVDDKYDNCFRLNAGFGWNDETKNAIKLLASLINPAV</sequence>
<evidence type="ECO:0000313" key="7">
    <source>
        <dbReference type="EMBL" id="TVZ70279.1"/>
    </source>
</evidence>
<reference evidence="7" key="1">
    <citation type="submission" date="2019-06" db="EMBL/GenBank/DDBJ databases">
        <authorList>
            <person name="Deangelis K."/>
            <person name="Huntemann M."/>
            <person name="Clum A."/>
            <person name="Pillay M."/>
            <person name="Palaniappan K."/>
            <person name="Varghese N."/>
            <person name="Mikhailova N."/>
            <person name="Stamatis D."/>
            <person name="Reddy T."/>
            <person name="Daum C."/>
            <person name="Shapiro N."/>
            <person name="Ivanova N."/>
            <person name="Kyrpides N."/>
            <person name="Woyke T."/>
        </authorList>
    </citation>
    <scope>NUCLEOTIDE SEQUENCE [LARGE SCALE GENOMIC DNA]</scope>
    <source>
        <strain evidence="7">128R</strain>
    </source>
</reference>
<dbReference type="SMART" id="SM00345">
    <property type="entry name" value="HTH_GNTR"/>
    <property type="match status" value="1"/>
</dbReference>
<comment type="similarity">
    <text evidence="1">In the C-terminal section; belongs to the class-I pyridoxal-phosphate-dependent aminotransferase family.</text>
</comment>
<dbReference type="InterPro" id="IPR015424">
    <property type="entry name" value="PyrdxlP-dep_Trfase"/>
</dbReference>
<evidence type="ECO:0000256" key="3">
    <source>
        <dbReference type="ARBA" id="ARBA00023015"/>
    </source>
</evidence>
<dbReference type="Gene3D" id="1.10.10.10">
    <property type="entry name" value="Winged helix-like DNA-binding domain superfamily/Winged helix DNA-binding domain"/>
    <property type="match status" value="1"/>
</dbReference>
<evidence type="ECO:0000256" key="5">
    <source>
        <dbReference type="ARBA" id="ARBA00023163"/>
    </source>
</evidence>
<dbReference type="GO" id="GO:0003677">
    <property type="term" value="F:DNA binding"/>
    <property type="evidence" value="ECO:0007669"/>
    <property type="project" value="UniProtKB-KW"/>
</dbReference>
<keyword evidence="4 7" id="KW-0238">DNA-binding</keyword>
<dbReference type="Pfam" id="PF00155">
    <property type="entry name" value="Aminotran_1_2"/>
    <property type="match status" value="1"/>
</dbReference>
<dbReference type="CDD" id="cd00609">
    <property type="entry name" value="AAT_like"/>
    <property type="match status" value="1"/>
</dbReference>
<name>A0A542BUH0_SERFO</name>
<keyword evidence="2" id="KW-0663">Pyridoxal phosphate</keyword>
<dbReference type="InterPro" id="IPR015422">
    <property type="entry name" value="PyrdxlP-dep_Trfase_small"/>
</dbReference>
<evidence type="ECO:0000256" key="4">
    <source>
        <dbReference type="ARBA" id="ARBA00023125"/>
    </source>
</evidence>
<evidence type="ECO:0000259" key="6">
    <source>
        <dbReference type="PROSITE" id="PS50949"/>
    </source>
</evidence>
<dbReference type="SUPFAM" id="SSF53383">
    <property type="entry name" value="PLP-dependent transferases"/>
    <property type="match status" value="1"/>
</dbReference>